<accession>A0A6P2BPT4</accession>
<dbReference type="PANTHER" id="PTHR30006">
    <property type="entry name" value="THIAMINE-BINDING PERIPLASMIC PROTEIN-RELATED"/>
    <property type="match status" value="1"/>
</dbReference>
<dbReference type="SUPFAM" id="SSF53850">
    <property type="entry name" value="Periplasmic binding protein-like II"/>
    <property type="match status" value="1"/>
</dbReference>
<name>A0A6P2BPT4_9ACTN</name>
<protein>
    <submittedName>
        <fullName evidence="2">Extracellular solute-binding protein</fullName>
    </submittedName>
</protein>
<dbReference type="EMBL" id="RPFW01000007">
    <property type="protein sequence ID" value="TVZ00994.1"/>
    <property type="molecule type" value="Genomic_DNA"/>
</dbReference>
<keyword evidence="3" id="KW-1185">Reference proteome</keyword>
<dbReference type="AlphaFoldDB" id="A0A6P2BPT4"/>
<comment type="caution">
    <text evidence="2">The sequence shown here is derived from an EMBL/GenBank/DDBJ whole genome shotgun (WGS) entry which is preliminary data.</text>
</comment>
<reference evidence="2 3" key="1">
    <citation type="submission" date="2018-11" db="EMBL/GenBank/DDBJ databases">
        <title>Trebonia kvetii gen.nov., sp.nov., a novel acidophilic actinobacterium, and proposal of the new actinobacterial family Treboniaceae fam. nov.</title>
        <authorList>
            <person name="Rapoport D."/>
            <person name="Sagova-Mareckova M."/>
            <person name="Sedlacek I."/>
            <person name="Provaznik J."/>
            <person name="Kralova S."/>
            <person name="Pavlinic D."/>
            <person name="Benes V."/>
            <person name="Kopecky J."/>
        </authorList>
    </citation>
    <scope>NUCLEOTIDE SEQUENCE [LARGE SCALE GENOMIC DNA]</scope>
    <source>
        <strain evidence="2 3">15Tr583</strain>
    </source>
</reference>
<dbReference type="OrthoDB" id="366726at2"/>
<evidence type="ECO:0000256" key="1">
    <source>
        <dbReference type="ARBA" id="ARBA00022729"/>
    </source>
</evidence>
<proteinExistence type="predicted"/>
<keyword evidence="1" id="KW-0732">Signal</keyword>
<dbReference type="InterPro" id="IPR006059">
    <property type="entry name" value="SBP"/>
</dbReference>
<organism evidence="2 3">
    <name type="scientific">Trebonia kvetii</name>
    <dbReference type="NCBI Taxonomy" id="2480626"/>
    <lineage>
        <taxon>Bacteria</taxon>
        <taxon>Bacillati</taxon>
        <taxon>Actinomycetota</taxon>
        <taxon>Actinomycetes</taxon>
        <taxon>Streptosporangiales</taxon>
        <taxon>Treboniaceae</taxon>
        <taxon>Trebonia</taxon>
    </lineage>
</organism>
<dbReference type="Proteomes" id="UP000460272">
    <property type="component" value="Unassembled WGS sequence"/>
</dbReference>
<dbReference type="Gene3D" id="3.40.190.10">
    <property type="entry name" value="Periplasmic binding protein-like II"/>
    <property type="match status" value="2"/>
</dbReference>
<gene>
    <name evidence="2" type="ORF">EAS64_32235</name>
</gene>
<evidence type="ECO:0000313" key="2">
    <source>
        <dbReference type="EMBL" id="TVZ00994.1"/>
    </source>
</evidence>
<dbReference type="Pfam" id="PF01547">
    <property type="entry name" value="SBP_bac_1"/>
    <property type="match status" value="1"/>
</dbReference>
<evidence type="ECO:0000313" key="3">
    <source>
        <dbReference type="Proteomes" id="UP000460272"/>
    </source>
</evidence>
<sequence>MPGPDVNRYRARRRRLGRMHVSPRAIAYRNPSCSAAGGCGWLFLVRNLLLATCYSNGYSRHEIARRRIVMTKTSLFRAGSAAVAASAAALLIAACGSSSPPPNSVSPSGPGSSAPVSQASLVAGSKKEKGLLIFSNALSSQMTAVDQAFQKQYPWIHVTAEDDEDPVVFSKYTAEHATGTRTADLLLASAPGLWVGAVANGLIQPYTPPGMSDFPSFVSQGKGLYIFSPDPAITIYNKLVLKGHPAPGTVSQIVANGIAGKYKVATYTISNNFGYTAFYAYVHQKGWAALDQMGKTAATPGDGDVLGQDVAQGGFGVAVFESGLARGPIETTSAGKILGWEYTKDFTPLIPRGIGITAGAASPDSARLYLNFVFSSAGQQALCDAGFEATSNTFTPRNGCANTLKALYAAVPEANVYMTPFSAAVAGAQASFTARFRQAFHQ</sequence>